<dbReference type="InterPro" id="IPR034646">
    <property type="entry name" value="ADCK3_dom"/>
</dbReference>
<evidence type="ECO:0000259" key="5">
    <source>
        <dbReference type="Pfam" id="PF03109"/>
    </source>
</evidence>
<keyword evidence="7" id="KW-1185">Reference proteome</keyword>
<feature type="domain" description="ABC1 atypical kinase-like" evidence="5">
    <location>
        <begin position="82"/>
        <end position="314"/>
    </location>
</feature>
<reference evidence="6 7" key="1">
    <citation type="submission" date="2013-10" db="EMBL/GenBank/DDBJ databases">
        <title>Salinisphaera japonica YTM-1 Genome Sequencing.</title>
        <authorList>
            <person name="Lai Q."/>
            <person name="Li C."/>
            <person name="Shao Z."/>
        </authorList>
    </citation>
    <scope>NUCLEOTIDE SEQUENCE [LARGE SCALE GENOMIC DNA]</scope>
    <source>
        <strain evidence="6 7">YTM-1</strain>
    </source>
</reference>
<dbReference type="EMBL" id="AYKG01000006">
    <property type="protein sequence ID" value="ROO31317.1"/>
    <property type="molecule type" value="Genomic_DNA"/>
</dbReference>
<evidence type="ECO:0000313" key="7">
    <source>
        <dbReference type="Proteomes" id="UP000285310"/>
    </source>
</evidence>
<dbReference type="AlphaFoldDB" id="A0A423Q082"/>
<dbReference type="InterPro" id="IPR051409">
    <property type="entry name" value="Atypical_kinase_ADCK"/>
</dbReference>
<evidence type="ECO:0000256" key="4">
    <source>
        <dbReference type="ARBA" id="ARBA00022840"/>
    </source>
</evidence>
<dbReference type="SUPFAM" id="SSF56112">
    <property type="entry name" value="Protein kinase-like (PK-like)"/>
    <property type="match status" value="1"/>
</dbReference>
<dbReference type="PANTHER" id="PTHR43851:SF3">
    <property type="entry name" value="COENZYME Q8"/>
    <property type="match status" value="1"/>
</dbReference>
<dbReference type="GO" id="GO:0006744">
    <property type="term" value="P:ubiquinone biosynthetic process"/>
    <property type="evidence" value="ECO:0007669"/>
    <property type="project" value="TreeGrafter"/>
</dbReference>
<dbReference type="Proteomes" id="UP000285310">
    <property type="component" value="Unassembled WGS sequence"/>
</dbReference>
<dbReference type="CDD" id="cd13970">
    <property type="entry name" value="ABC1_ADCK3"/>
    <property type="match status" value="1"/>
</dbReference>
<comment type="caution">
    <text evidence="6">The sequence shown here is derived from an EMBL/GenBank/DDBJ whole genome shotgun (WGS) entry which is preliminary data.</text>
</comment>
<dbReference type="GO" id="GO:0005524">
    <property type="term" value="F:ATP binding"/>
    <property type="evidence" value="ECO:0007669"/>
    <property type="project" value="UniProtKB-KW"/>
</dbReference>
<accession>A0A423Q082</accession>
<keyword evidence="4" id="KW-0067">ATP-binding</keyword>
<dbReference type="GO" id="GO:0016740">
    <property type="term" value="F:transferase activity"/>
    <property type="evidence" value="ECO:0007669"/>
    <property type="project" value="UniProtKB-KW"/>
</dbReference>
<dbReference type="InterPro" id="IPR004147">
    <property type="entry name" value="ABC1_dom"/>
</dbReference>
<dbReference type="RefSeq" id="WP_184999720.1">
    <property type="nucleotide sequence ID" value="NZ_AYKG01000006.1"/>
</dbReference>
<dbReference type="InParanoid" id="A0A423Q082"/>
<keyword evidence="2" id="KW-0808">Transferase</keyword>
<evidence type="ECO:0000256" key="2">
    <source>
        <dbReference type="ARBA" id="ARBA00022679"/>
    </source>
</evidence>
<sequence>MASDNNDSKTRRRRLIGAGIRTLSRGALRTMPGYDRAKSWQKTGQDWYDTLGGMKGAAMKLGQIASQYEDVLPPQITEQLVRLQRDAEPWEFSRLEGVLDAYWTDEERAMIAEIDETAIAAASIGQVHAARLTDGREVVVKIRYPGVADSIDADVANLARLLKWSRMLPVGGADLDSILGELRDRFVEETDYRRELANLDTLRQLDLAGFELPTAIKPLCNEAIFVSTRLDSHPVEQADPAMGHAIIEAINRQIFELGALHADPHPGNYGVTERGTIALYDFGCVKYLDHDTRLALRGLLERAFVSDWEGVHRHMEALGAVPTGRWAEDGEVYAEIYARHAASAIEPLKAERPYVFERDALISSIRAEIGRSMKYWRYFRAAPDMVFVLRTLSGLYWILRSMHAEADLYAGLERIVAGEYGPHA</sequence>
<organism evidence="6 7">
    <name type="scientific">Salinisphaera japonica YTM-1</name>
    <dbReference type="NCBI Taxonomy" id="1209778"/>
    <lineage>
        <taxon>Bacteria</taxon>
        <taxon>Pseudomonadati</taxon>
        <taxon>Pseudomonadota</taxon>
        <taxon>Gammaproteobacteria</taxon>
        <taxon>Salinisphaerales</taxon>
        <taxon>Salinisphaeraceae</taxon>
        <taxon>Salinisphaera</taxon>
    </lineage>
</organism>
<keyword evidence="3" id="KW-0547">Nucleotide-binding</keyword>
<proteinExistence type="inferred from homology"/>
<evidence type="ECO:0000256" key="1">
    <source>
        <dbReference type="ARBA" id="ARBA00009670"/>
    </source>
</evidence>
<dbReference type="PANTHER" id="PTHR43851">
    <property type="match status" value="1"/>
</dbReference>
<evidence type="ECO:0000256" key="3">
    <source>
        <dbReference type="ARBA" id="ARBA00022741"/>
    </source>
</evidence>
<dbReference type="Pfam" id="PF03109">
    <property type="entry name" value="ABC1"/>
    <property type="match status" value="1"/>
</dbReference>
<dbReference type="InterPro" id="IPR011009">
    <property type="entry name" value="Kinase-like_dom_sf"/>
</dbReference>
<gene>
    <name evidence="6" type="ORF">SAJA_03175</name>
</gene>
<protein>
    <submittedName>
        <fullName evidence="6">ABC transporter</fullName>
    </submittedName>
</protein>
<evidence type="ECO:0000313" key="6">
    <source>
        <dbReference type="EMBL" id="ROO31317.1"/>
    </source>
</evidence>
<comment type="similarity">
    <text evidence="1">Belongs to the protein kinase superfamily. ADCK protein kinase family.</text>
</comment>
<name>A0A423Q082_9GAMM</name>